<comment type="caution">
    <text evidence="2">The sequence shown here is derived from an EMBL/GenBank/DDBJ whole genome shotgun (WGS) entry which is preliminary data.</text>
</comment>
<dbReference type="InterPro" id="IPR029058">
    <property type="entry name" value="AB_hydrolase_fold"/>
</dbReference>
<protein>
    <submittedName>
        <fullName evidence="2">Alpha/beta fold hydrolase</fullName>
    </submittedName>
</protein>
<dbReference type="PANTHER" id="PTHR43265">
    <property type="entry name" value="ESTERASE ESTD"/>
    <property type="match status" value="1"/>
</dbReference>
<dbReference type="GO" id="GO:0052689">
    <property type="term" value="F:carboxylic ester hydrolase activity"/>
    <property type="evidence" value="ECO:0007669"/>
    <property type="project" value="TreeGrafter"/>
</dbReference>
<dbReference type="RefSeq" id="WP_122913536.1">
    <property type="nucleotide sequence ID" value="NZ_RHHT01000026.1"/>
</dbReference>
<gene>
    <name evidence="2" type="ORF">EDM58_11875</name>
</gene>
<evidence type="ECO:0000313" key="2">
    <source>
        <dbReference type="EMBL" id="RNB78200.1"/>
    </source>
</evidence>
<dbReference type="SUPFAM" id="SSF53474">
    <property type="entry name" value="alpha/beta-Hydrolases"/>
    <property type="match status" value="1"/>
</dbReference>
<sequence>MERTFHIKSGSISLAATLHEPASFAGKGSSKYPLVVICHGFVGSRVGVNRLFVKAARDLADQGWAVLRFDYGGCGESDGEYGAGGIDVLLQQTRDVLRYAFQLERVDTSRVVLLGHSLGGAVAMIAASQEPRIRSLVLWAAAARPYEDITRIVGAQRYQEALATGHTDYLGYQLGKGFFQSLQAAQPLSQAAHFTGDILLLHGNRDDVIPLDAMFHYERELRLRQKGSSESEIVLGADHTFSSTEGYQKLIASTAGWIKRQTGIMSHLAV</sequence>
<dbReference type="Proteomes" id="UP000281915">
    <property type="component" value="Unassembled WGS sequence"/>
</dbReference>
<dbReference type="EMBL" id="RHHT01000026">
    <property type="protein sequence ID" value="RNB78200.1"/>
    <property type="molecule type" value="Genomic_DNA"/>
</dbReference>
<dbReference type="PANTHER" id="PTHR43265:SF1">
    <property type="entry name" value="ESTERASE ESTD"/>
    <property type="match status" value="1"/>
</dbReference>
<dbReference type="InterPro" id="IPR053145">
    <property type="entry name" value="AB_hydrolase_Est10"/>
</dbReference>
<feature type="domain" description="Serine aminopeptidase S33" evidence="1">
    <location>
        <begin position="34"/>
        <end position="155"/>
    </location>
</feature>
<dbReference type="Gene3D" id="3.40.50.1820">
    <property type="entry name" value="alpha/beta hydrolase"/>
    <property type="match status" value="1"/>
</dbReference>
<reference evidence="2 3" key="1">
    <citation type="submission" date="2018-10" db="EMBL/GenBank/DDBJ databases">
        <title>Phylogenomics of Brevibacillus.</title>
        <authorList>
            <person name="Dunlap C."/>
        </authorList>
    </citation>
    <scope>NUCLEOTIDE SEQUENCE [LARGE SCALE GENOMIC DNA]</scope>
    <source>
        <strain evidence="2 3">JCM 15085</strain>
    </source>
</reference>
<organism evidence="2 3">
    <name type="scientific">Brevibacillus panacihumi</name>
    <dbReference type="NCBI Taxonomy" id="497735"/>
    <lineage>
        <taxon>Bacteria</taxon>
        <taxon>Bacillati</taxon>
        <taxon>Bacillota</taxon>
        <taxon>Bacilli</taxon>
        <taxon>Bacillales</taxon>
        <taxon>Paenibacillaceae</taxon>
        <taxon>Brevibacillus</taxon>
    </lineage>
</organism>
<dbReference type="InterPro" id="IPR022742">
    <property type="entry name" value="Hydrolase_4"/>
</dbReference>
<accession>A0A3M8CQZ8</accession>
<proteinExistence type="predicted"/>
<evidence type="ECO:0000259" key="1">
    <source>
        <dbReference type="Pfam" id="PF12146"/>
    </source>
</evidence>
<name>A0A3M8CQZ8_9BACL</name>
<dbReference type="AlphaFoldDB" id="A0A3M8CQZ8"/>
<evidence type="ECO:0000313" key="3">
    <source>
        <dbReference type="Proteomes" id="UP000281915"/>
    </source>
</evidence>
<keyword evidence="2" id="KW-0378">Hydrolase</keyword>
<dbReference type="Pfam" id="PF12146">
    <property type="entry name" value="Hydrolase_4"/>
    <property type="match status" value="1"/>
</dbReference>